<dbReference type="InterPro" id="IPR043504">
    <property type="entry name" value="Peptidase_S1_PA_chymotrypsin"/>
</dbReference>
<keyword evidence="3" id="KW-0732">Signal</keyword>
<comment type="caution">
    <text evidence="8">The sequence shown here is derived from an EMBL/GenBank/DDBJ whole genome shotgun (WGS) entry which is preliminary data.</text>
</comment>
<dbReference type="GO" id="GO:0005576">
    <property type="term" value="C:extracellular region"/>
    <property type="evidence" value="ECO:0007669"/>
    <property type="project" value="UniProtKB-SubCell"/>
</dbReference>
<evidence type="ECO:0000256" key="3">
    <source>
        <dbReference type="ARBA" id="ARBA00022729"/>
    </source>
</evidence>
<dbReference type="EMBL" id="RCMG01000117">
    <property type="protein sequence ID" value="KAG2862863.1"/>
    <property type="molecule type" value="Genomic_DNA"/>
</dbReference>
<sequence>MGINYVSVGSHYVNGTQGGEEIKVFKVQIHPNYNPNKPSKFTLVKVANTDSEFQEGMSTTSMGWGITTCEEGDYSLELRGVAMEAWDSKNCSEIYIDHPPSQLCVGGVAGEGTAPGDMGAPLIKEN</sequence>
<dbReference type="AlphaFoldDB" id="A0A8T0ZKG2"/>
<evidence type="ECO:0000259" key="7">
    <source>
        <dbReference type="Pfam" id="PF00089"/>
    </source>
</evidence>
<dbReference type="Gene3D" id="2.40.10.10">
    <property type="entry name" value="Trypsin-like serine proteases"/>
    <property type="match status" value="1"/>
</dbReference>
<dbReference type="GO" id="GO:0004252">
    <property type="term" value="F:serine-type endopeptidase activity"/>
    <property type="evidence" value="ECO:0007669"/>
    <property type="project" value="InterPro"/>
</dbReference>
<dbReference type="PANTHER" id="PTHR24276:SF98">
    <property type="entry name" value="FI18310P1-RELATED"/>
    <property type="match status" value="1"/>
</dbReference>
<evidence type="ECO:0000256" key="2">
    <source>
        <dbReference type="ARBA" id="ARBA00022525"/>
    </source>
</evidence>
<keyword evidence="2" id="KW-0964">Secreted</keyword>
<dbReference type="Pfam" id="PF00089">
    <property type="entry name" value="Trypsin"/>
    <property type="match status" value="1"/>
</dbReference>
<evidence type="ECO:0000313" key="8">
    <source>
        <dbReference type="EMBL" id="KAG2862863.1"/>
    </source>
</evidence>
<evidence type="ECO:0000256" key="1">
    <source>
        <dbReference type="ARBA" id="ARBA00004613"/>
    </source>
</evidence>
<organism evidence="8 9">
    <name type="scientific">Phytophthora cactorum</name>
    <dbReference type="NCBI Taxonomy" id="29920"/>
    <lineage>
        <taxon>Eukaryota</taxon>
        <taxon>Sar</taxon>
        <taxon>Stramenopiles</taxon>
        <taxon>Oomycota</taxon>
        <taxon>Peronosporomycetes</taxon>
        <taxon>Peronosporales</taxon>
        <taxon>Peronosporaceae</taxon>
        <taxon>Phytophthora</taxon>
    </lineage>
</organism>
<keyword evidence="6" id="KW-0325">Glycoprotein</keyword>
<dbReference type="InterPro" id="IPR001254">
    <property type="entry name" value="Trypsin_dom"/>
</dbReference>
<gene>
    <name evidence="8" type="ORF">PC113_g5899</name>
</gene>
<dbReference type="Proteomes" id="UP000735874">
    <property type="component" value="Unassembled WGS sequence"/>
</dbReference>
<name>A0A8T0ZKG2_9STRA</name>
<accession>A0A8T0ZKG2</accession>
<evidence type="ECO:0000256" key="4">
    <source>
        <dbReference type="ARBA" id="ARBA00023026"/>
    </source>
</evidence>
<dbReference type="GO" id="GO:0006508">
    <property type="term" value="P:proteolysis"/>
    <property type="evidence" value="ECO:0007669"/>
    <property type="project" value="InterPro"/>
</dbReference>
<proteinExistence type="predicted"/>
<feature type="domain" description="Peptidase S1" evidence="7">
    <location>
        <begin position="6"/>
        <end position="125"/>
    </location>
</feature>
<dbReference type="InterPro" id="IPR050430">
    <property type="entry name" value="Peptidase_S1"/>
</dbReference>
<reference evidence="8" key="1">
    <citation type="submission" date="2018-10" db="EMBL/GenBank/DDBJ databases">
        <title>Effector identification in a new, highly contiguous assembly of the strawberry crown rot pathogen Phytophthora cactorum.</title>
        <authorList>
            <person name="Armitage A.D."/>
            <person name="Nellist C.F."/>
            <person name="Bates H."/>
            <person name="Vickerstaff R.J."/>
            <person name="Harrison R.J."/>
        </authorList>
    </citation>
    <scope>NUCLEOTIDE SEQUENCE</scope>
    <source>
        <strain evidence="8">15-7</strain>
    </source>
</reference>
<evidence type="ECO:0000256" key="6">
    <source>
        <dbReference type="ARBA" id="ARBA00023180"/>
    </source>
</evidence>
<evidence type="ECO:0000313" key="9">
    <source>
        <dbReference type="Proteomes" id="UP000735874"/>
    </source>
</evidence>
<keyword evidence="5" id="KW-1015">Disulfide bond</keyword>
<keyword evidence="4" id="KW-0843">Virulence</keyword>
<comment type="subcellular location">
    <subcellularLocation>
        <location evidence="1">Secreted</location>
    </subcellularLocation>
</comment>
<dbReference type="PANTHER" id="PTHR24276">
    <property type="entry name" value="POLYSERASE-RELATED"/>
    <property type="match status" value="1"/>
</dbReference>
<evidence type="ECO:0000256" key="5">
    <source>
        <dbReference type="ARBA" id="ARBA00023157"/>
    </source>
</evidence>
<dbReference type="SUPFAM" id="SSF50494">
    <property type="entry name" value="Trypsin-like serine proteases"/>
    <property type="match status" value="1"/>
</dbReference>
<dbReference type="InterPro" id="IPR009003">
    <property type="entry name" value="Peptidase_S1_PA"/>
</dbReference>
<protein>
    <recommendedName>
        <fullName evidence="7">Peptidase S1 domain-containing protein</fullName>
    </recommendedName>
</protein>